<dbReference type="Gene3D" id="3.40.50.300">
    <property type="entry name" value="P-loop containing nucleotide triphosphate hydrolases"/>
    <property type="match status" value="1"/>
</dbReference>
<dbReference type="InterPro" id="IPR006073">
    <property type="entry name" value="GTP-bd"/>
</dbReference>
<feature type="domain" description="EngB-type G" evidence="11">
    <location>
        <begin position="22"/>
        <end position="194"/>
    </location>
</feature>
<dbReference type="PANTHER" id="PTHR11649:SF13">
    <property type="entry name" value="ENGB-TYPE G DOMAIN-CONTAINING PROTEIN"/>
    <property type="match status" value="1"/>
</dbReference>
<dbReference type="FunFam" id="3.40.50.300:FF:000098">
    <property type="entry name" value="Probable GTP-binding protein EngB"/>
    <property type="match status" value="1"/>
</dbReference>
<dbReference type="RefSeq" id="WP_072975614.1">
    <property type="nucleotide sequence ID" value="NZ_FQTY01000006.1"/>
</dbReference>
<comment type="cofactor">
    <cofactor evidence="1">
        <name>Mg(2+)</name>
        <dbReference type="ChEBI" id="CHEBI:18420"/>
    </cofactor>
</comment>
<dbReference type="HAMAP" id="MF_00321">
    <property type="entry name" value="GTPase_EngB"/>
    <property type="match status" value="1"/>
</dbReference>
<dbReference type="PROSITE" id="PS51706">
    <property type="entry name" value="G_ENGB"/>
    <property type="match status" value="1"/>
</dbReference>
<dbReference type="STRING" id="1123404.SAMN02745784_01711"/>
<dbReference type="GO" id="GO:0046872">
    <property type="term" value="F:metal ion binding"/>
    <property type="evidence" value="ECO:0007669"/>
    <property type="project" value="UniProtKB-KW"/>
</dbReference>
<keyword evidence="6" id="KW-0460">Magnesium</keyword>
<dbReference type="GeneID" id="90994316"/>
<keyword evidence="3 10" id="KW-0132">Cell division</keyword>
<keyword evidence="4" id="KW-0479">Metal-binding</keyword>
<comment type="function">
    <text evidence="10">Necessary for normal cell division and for the maintenance of normal septation.</text>
</comment>
<dbReference type="PANTHER" id="PTHR11649">
    <property type="entry name" value="MSS1/TRME-RELATED GTP-BINDING PROTEIN"/>
    <property type="match status" value="1"/>
</dbReference>
<dbReference type="Pfam" id="PF01926">
    <property type="entry name" value="MMR_HSR1"/>
    <property type="match status" value="1"/>
</dbReference>
<evidence type="ECO:0000256" key="6">
    <source>
        <dbReference type="ARBA" id="ARBA00022842"/>
    </source>
</evidence>
<evidence type="ECO:0000256" key="10">
    <source>
        <dbReference type="HAMAP-Rule" id="MF_00321"/>
    </source>
</evidence>
<keyword evidence="7 10" id="KW-0342">GTP-binding</keyword>
<dbReference type="GO" id="GO:0000917">
    <property type="term" value="P:division septum assembly"/>
    <property type="evidence" value="ECO:0007669"/>
    <property type="project" value="UniProtKB-KW"/>
</dbReference>
<evidence type="ECO:0000256" key="4">
    <source>
        <dbReference type="ARBA" id="ARBA00022723"/>
    </source>
</evidence>
<dbReference type="InterPro" id="IPR019987">
    <property type="entry name" value="GTP-bd_ribosome_bio_YsxC"/>
</dbReference>
<evidence type="ECO:0000313" key="12">
    <source>
        <dbReference type="EMBL" id="SHE75986.1"/>
    </source>
</evidence>
<dbReference type="CDD" id="cd01876">
    <property type="entry name" value="YihA_EngB"/>
    <property type="match status" value="1"/>
</dbReference>
<dbReference type="NCBIfam" id="TIGR03598">
    <property type="entry name" value="GTPase_YsxC"/>
    <property type="match status" value="1"/>
</dbReference>
<keyword evidence="13" id="KW-1185">Reference proteome</keyword>
<protein>
    <recommendedName>
        <fullName evidence="10">Probable GTP-binding protein EngB</fullName>
    </recommendedName>
</protein>
<dbReference type="EMBL" id="FQTY01000006">
    <property type="protein sequence ID" value="SHE75986.1"/>
    <property type="molecule type" value="Genomic_DNA"/>
</dbReference>
<evidence type="ECO:0000313" key="13">
    <source>
        <dbReference type="Proteomes" id="UP000184114"/>
    </source>
</evidence>
<evidence type="ECO:0000259" key="11">
    <source>
        <dbReference type="PROSITE" id="PS51706"/>
    </source>
</evidence>
<evidence type="ECO:0000256" key="7">
    <source>
        <dbReference type="ARBA" id="ARBA00023134"/>
    </source>
</evidence>
<dbReference type="AlphaFoldDB" id="A0A1M4W442"/>
<dbReference type="SUPFAM" id="SSF52540">
    <property type="entry name" value="P-loop containing nucleoside triphosphate hydrolases"/>
    <property type="match status" value="1"/>
</dbReference>
<evidence type="ECO:0000256" key="2">
    <source>
        <dbReference type="ARBA" id="ARBA00009638"/>
    </source>
</evidence>
<evidence type="ECO:0000256" key="8">
    <source>
        <dbReference type="ARBA" id="ARBA00023210"/>
    </source>
</evidence>
<evidence type="ECO:0000256" key="1">
    <source>
        <dbReference type="ARBA" id="ARBA00001946"/>
    </source>
</evidence>
<keyword evidence="9 10" id="KW-0131">Cell cycle</keyword>
<dbReference type="Proteomes" id="UP000184114">
    <property type="component" value="Unassembled WGS sequence"/>
</dbReference>
<keyword evidence="8 10" id="KW-0717">Septation</keyword>
<dbReference type="InterPro" id="IPR027417">
    <property type="entry name" value="P-loop_NTPase"/>
</dbReference>
<keyword evidence="5 10" id="KW-0547">Nucleotide-binding</keyword>
<evidence type="ECO:0000256" key="5">
    <source>
        <dbReference type="ARBA" id="ARBA00022741"/>
    </source>
</evidence>
<dbReference type="GO" id="GO:0005525">
    <property type="term" value="F:GTP binding"/>
    <property type="evidence" value="ECO:0007669"/>
    <property type="project" value="UniProtKB-UniRule"/>
</dbReference>
<comment type="similarity">
    <text evidence="2 10">Belongs to the TRAFAC class TrmE-Era-EngA-EngB-Septin-like GTPase superfamily. EngB GTPase family.</text>
</comment>
<sequence>MKIIKSDLHAIAVGPKQYPQDELSEIAFAGRSNVGKSSFINSMINRANLARTSGKPGKTRTINFYIINDSFRFVDLPGYGYAIASKSEKEKWGKIIEKYLTDRKNLKEVILIVDIRHEPTEQDLMMYQWIKSFGYTGIVIATKADKISKGNWQKHIKVIKDKLEIKDTNLIIPYSSEKKINKDKVWQKFEEILM</sequence>
<reference evidence="13" key="1">
    <citation type="submission" date="2016-11" db="EMBL/GenBank/DDBJ databases">
        <authorList>
            <person name="Varghese N."/>
            <person name="Submissions S."/>
        </authorList>
    </citation>
    <scope>NUCLEOTIDE SEQUENCE [LARGE SCALE GENOMIC DNA]</scope>
    <source>
        <strain evidence="13">DSM 18095</strain>
    </source>
</reference>
<dbReference type="InterPro" id="IPR030393">
    <property type="entry name" value="G_ENGB_dom"/>
</dbReference>
<evidence type="ECO:0000256" key="3">
    <source>
        <dbReference type="ARBA" id="ARBA00022618"/>
    </source>
</evidence>
<accession>A0A1M4W442</accession>
<name>A0A1M4W442_9FIRM</name>
<organism evidence="12 13">
    <name type="scientific">Tissierella praeacuta DSM 18095</name>
    <dbReference type="NCBI Taxonomy" id="1123404"/>
    <lineage>
        <taxon>Bacteria</taxon>
        <taxon>Bacillati</taxon>
        <taxon>Bacillota</taxon>
        <taxon>Tissierellia</taxon>
        <taxon>Tissierellales</taxon>
        <taxon>Tissierellaceae</taxon>
        <taxon>Tissierella</taxon>
    </lineage>
</organism>
<evidence type="ECO:0000256" key="9">
    <source>
        <dbReference type="ARBA" id="ARBA00023306"/>
    </source>
</evidence>
<dbReference type="GO" id="GO:0005829">
    <property type="term" value="C:cytosol"/>
    <property type="evidence" value="ECO:0007669"/>
    <property type="project" value="TreeGrafter"/>
</dbReference>
<gene>
    <name evidence="10" type="primary">engB</name>
    <name evidence="12" type="ORF">SAMN02745784_01711</name>
</gene>
<proteinExistence type="inferred from homology"/>